<dbReference type="EMBL" id="KK100577">
    <property type="protein sequence ID" value="KIZ04976.1"/>
    <property type="molecule type" value="Genomic_DNA"/>
</dbReference>
<organism evidence="3 4">
    <name type="scientific">Monoraphidium neglectum</name>
    <dbReference type="NCBI Taxonomy" id="145388"/>
    <lineage>
        <taxon>Eukaryota</taxon>
        <taxon>Viridiplantae</taxon>
        <taxon>Chlorophyta</taxon>
        <taxon>core chlorophytes</taxon>
        <taxon>Chlorophyceae</taxon>
        <taxon>CS clade</taxon>
        <taxon>Sphaeropleales</taxon>
        <taxon>Selenastraceae</taxon>
        <taxon>Monoraphidium</taxon>
    </lineage>
</organism>
<evidence type="ECO:0000313" key="3">
    <source>
        <dbReference type="EMBL" id="KIZ04976.1"/>
    </source>
</evidence>
<evidence type="ECO:0000259" key="2">
    <source>
        <dbReference type="Pfam" id="PF07859"/>
    </source>
</evidence>
<dbReference type="Pfam" id="PF07859">
    <property type="entry name" value="Abhydrolase_3"/>
    <property type="match status" value="1"/>
</dbReference>
<dbReference type="STRING" id="145388.A0A0D2NJ98"/>
<dbReference type="PANTHER" id="PTHR48081">
    <property type="entry name" value="AB HYDROLASE SUPERFAMILY PROTEIN C4A8.06C"/>
    <property type="match status" value="1"/>
</dbReference>
<evidence type="ECO:0000313" key="4">
    <source>
        <dbReference type="Proteomes" id="UP000054498"/>
    </source>
</evidence>
<keyword evidence="1" id="KW-0378">Hydrolase</keyword>
<dbReference type="Gene3D" id="3.40.50.1820">
    <property type="entry name" value="alpha/beta hydrolase"/>
    <property type="match status" value="1"/>
</dbReference>
<dbReference type="KEGG" id="mng:MNEG_2981"/>
<dbReference type="RefSeq" id="XP_013903995.1">
    <property type="nucleotide sequence ID" value="XM_014048541.1"/>
</dbReference>
<reference evidence="3 4" key="1">
    <citation type="journal article" date="2013" name="BMC Genomics">
        <title>Reconstruction of the lipid metabolism for the microalga Monoraphidium neglectum from its genome sequence reveals characteristics suitable for biofuel production.</title>
        <authorList>
            <person name="Bogen C."/>
            <person name="Al-Dilaimi A."/>
            <person name="Albersmeier A."/>
            <person name="Wichmann J."/>
            <person name="Grundmann M."/>
            <person name="Rupp O."/>
            <person name="Lauersen K.J."/>
            <person name="Blifernez-Klassen O."/>
            <person name="Kalinowski J."/>
            <person name="Goesmann A."/>
            <person name="Mussgnug J.H."/>
            <person name="Kruse O."/>
        </authorList>
    </citation>
    <scope>NUCLEOTIDE SEQUENCE [LARGE SCALE GENOMIC DNA]</scope>
    <source>
        <strain evidence="3 4">SAG 48.87</strain>
    </source>
</reference>
<sequence length="294" mass="31075">MFTDSMRPGAEQDFKRLFSSAENLTLAGVPSVIATPLGAAKANKTAGGPEKLLLYLHGGAFFTGSCYIQWSTAGPVAKRLGVRQLCAEYRLAPKHPFPAAIDDAVAVYKELLARAAMRAAGGAAAADIALLGDSAGGGLALALLLRLRALGLPYPAAVVLYSPWVELSRVGDTQTTLSGVDPVLQYDFGLSSLALAYVSGNASALAAPLVSTLRADWRKEKVGALPPILLQVGLRDVLLSDCVRLYRKLAAAGQAVQFSPWEAMWHVFQASTTLPEALAAADEAAAFLRRHLFR</sequence>
<dbReference type="InterPro" id="IPR029058">
    <property type="entry name" value="AB_hydrolase_fold"/>
</dbReference>
<dbReference type="GO" id="GO:0004806">
    <property type="term" value="F:triacylglycerol lipase activity"/>
    <property type="evidence" value="ECO:0007669"/>
    <property type="project" value="TreeGrafter"/>
</dbReference>
<dbReference type="PANTHER" id="PTHR48081:SF30">
    <property type="entry name" value="ACETYL-HYDROLASE LIPR-RELATED"/>
    <property type="match status" value="1"/>
</dbReference>
<accession>A0A0D2NJ98</accession>
<evidence type="ECO:0000256" key="1">
    <source>
        <dbReference type="ARBA" id="ARBA00022801"/>
    </source>
</evidence>
<keyword evidence="4" id="KW-1185">Reference proteome</keyword>
<proteinExistence type="predicted"/>
<protein>
    <submittedName>
        <fullName evidence="3">Esterase</fullName>
    </submittedName>
</protein>
<dbReference type="AlphaFoldDB" id="A0A0D2NJ98"/>
<dbReference type="InterPro" id="IPR013094">
    <property type="entry name" value="AB_hydrolase_3"/>
</dbReference>
<dbReference type="Proteomes" id="UP000054498">
    <property type="component" value="Unassembled WGS sequence"/>
</dbReference>
<feature type="domain" description="Alpha/beta hydrolase fold-3" evidence="2">
    <location>
        <begin position="53"/>
        <end position="269"/>
    </location>
</feature>
<dbReference type="SUPFAM" id="SSF53474">
    <property type="entry name" value="alpha/beta-Hydrolases"/>
    <property type="match status" value="1"/>
</dbReference>
<gene>
    <name evidence="3" type="ORF">MNEG_2981</name>
</gene>
<dbReference type="GeneID" id="25735859"/>
<dbReference type="InterPro" id="IPR050300">
    <property type="entry name" value="GDXG_lipolytic_enzyme"/>
</dbReference>
<name>A0A0D2NJ98_9CHLO</name>
<dbReference type="OrthoDB" id="538857at2759"/>